<evidence type="ECO:0000256" key="12">
    <source>
        <dbReference type="ARBA" id="ARBA00042242"/>
    </source>
</evidence>
<dbReference type="InterPro" id="IPR011054">
    <property type="entry name" value="Rudment_hybrid_motif"/>
</dbReference>
<dbReference type="Pfam" id="PF02844">
    <property type="entry name" value="GARS_N"/>
    <property type="match status" value="1"/>
</dbReference>
<protein>
    <recommendedName>
        <fullName evidence="4 14">Phosphoribosylamine--glycine ligase</fullName>
        <ecNumber evidence="4 14">6.3.4.13</ecNumber>
    </recommendedName>
    <alternativeName>
        <fullName evidence="14">GARS</fullName>
    </alternativeName>
    <alternativeName>
        <fullName evidence="12 14">Glycinamide ribonucleotide synthetase</fullName>
    </alternativeName>
    <alternativeName>
        <fullName evidence="13 14">Phosphoribosylglycinamide synthetase</fullName>
    </alternativeName>
</protein>
<keyword evidence="10" id="KW-0464">Manganese</keyword>
<dbReference type="GO" id="GO:0005524">
    <property type="term" value="F:ATP binding"/>
    <property type="evidence" value="ECO:0007669"/>
    <property type="project" value="UniProtKB-UniRule"/>
</dbReference>
<evidence type="ECO:0000256" key="3">
    <source>
        <dbReference type="ARBA" id="ARBA00005174"/>
    </source>
</evidence>
<proteinExistence type="inferred from homology"/>
<evidence type="ECO:0000256" key="13">
    <source>
        <dbReference type="ARBA" id="ARBA00042864"/>
    </source>
</evidence>
<dbReference type="FunFam" id="3.30.1490.20:FF:000006">
    <property type="entry name" value="phosphoribosylamine--glycine ligase, chloroplastic-like"/>
    <property type="match status" value="1"/>
</dbReference>
<dbReference type="OrthoDB" id="9807240at2"/>
<dbReference type="Gene3D" id="3.30.1490.20">
    <property type="entry name" value="ATP-grasp fold, A domain"/>
    <property type="match status" value="1"/>
</dbReference>
<dbReference type="Pfam" id="PF02843">
    <property type="entry name" value="GARS_C"/>
    <property type="match status" value="1"/>
</dbReference>
<dbReference type="InterPro" id="IPR020562">
    <property type="entry name" value="PRibGlycinamide_synth_N"/>
</dbReference>
<dbReference type="InterPro" id="IPR037123">
    <property type="entry name" value="PRibGlycinamide_synth_C_sf"/>
</dbReference>
<comment type="cofactor">
    <cofactor evidence="2">
        <name>Mg(2+)</name>
        <dbReference type="ChEBI" id="CHEBI:18420"/>
    </cofactor>
</comment>
<name>A0A1I4MFY5_9FIRM</name>
<dbReference type="HAMAP" id="MF_00138">
    <property type="entry name" value="GARS"/>
    <property type="match status" value="1"/>
</dbReference>
<dbReference type="AlphaFoldDB" id="A0A1I4MFY5"/>
<dbReference type="GO" id="GO:0009113">
    <property type="term" value="P:purine nucleobase biosynthetic process"/>
    <property type="evidence" value="ECO:0007669"/>
    <property type="project" value="InterPro"/>
</dbReference>
<dbReference type="Gene3D" id="3.30.470.20">
    <property type="entry name" value="ATP-grasp fold, B domain"/>
    <property type="match status" value="1"/>
</dbReference>
<dbReference type="FunFam" id="3.30.470.20:FF:000018">
    <property type="entry name" value="Trifunctional purine biosynthetic protein adenosine-3"/>
    <property type="match status" value="1"/>
</dbReference>
<dbReference type="GO" id="GO:0046872">
    <property type="term" value="F:metal ion binding"/>
    <property type="evidence" value="ECO:0007669"/>
    <property type="project" value="UniProtKB-KW"/>
</dbReference>
<evidence type="ECO:0000256" key="7">
    <source>
        <dbReference type="ARBA" id="ARBA00022741"/>
    </source>
</evidence>
<dbReference type="InterPro" id="IPR020559">
    <property type="entry name" value="PRibGlycinamide_synth_CS"/>
</dbReference>
<comment type="pathway">
    <text evidence="3 14">Purine metabolism; IMP biosynthesis via de novo pathway; N(1)-(5-phospho-D-ribosyl)glycinamide from 5-phospho-alpha-D-ribose 1-diphosphate: step 2/2.</text>
</comment>
<accession>A0A1I4MFY5</accession>
<dbReference type="NCBIfam" id="TIGR00877">
    <property type="entry name" value="purD"/>
    <property type="match status" value="1"/>
</dbReference>
<dbReference type="InterPro" id="IPR020561">
    <property type="entry name" value="PRibGlycinamid_synth_ATP-grasp"/>
</dbReference>
<dbReference type="SUPFAM" id="SSF56059">
    <property type="entry name" value="Glutathione synthetase ATP-binding domain-like"/>
    <property type="match status" value="1"/>
</dbReference>
<comment type="catalytic activity">
    <reaction evidence="14">
        <text>5-phospho-beta-D-ribosylamine + glycine + ATP = N(1)-(5-phospho-beta-D-ribosyl)glycinamide + ADP + phosphate + H(+)</text>
        <dbReference type="Rhea" id="RHEA:17453"/>
        <dbReference type="ChEBI" id="CHEBI:15378"/>
        <dbReference type="ChEBI" id="CHEBI:30616"/>
        <dbReference type="ChEBI" id="CHEBI:43474"/>
        <dbReference type="ChEBI" id="CHEBI:57305"/>
        <dbReference type="ChEBI" id="CHEBI:58681"/>
        <dbReference type="ChEBI" id="CHEBI:143788"/>
        <dbReference type="ChEBI" id="CHEBI:456216"/>
        <dbReference type="EC" id="6.3.4.13"/>
    </reaction>
</comment>
<dbReference type="InterPro" id="IPR013815">
    <property type="entry name" value="ATP_grasp_subdomain_1"/>
</dbReference>
<evidence type="ECO:0000256" key="5">
    <source>
        <dbReference type="ARBA" id="ARBA00022598"/>
    </source>
</evidence>
<dbReference type="EMBL" id="FOTI01000053">
    <property type="protein sequence ID" value="SFM02020.1"/>
    <property type="molecule type" value="Genomic_DNA"/>
</dbReference>
<comment type="similarity">
    <text evidence="11 14">Belongs to the GARS family.</text>
</comment>
<evidence type="ECO:0000256" key="8">
    <source>
        <dbReference type="ARBA" id="ARBA00022755"/>
    </source>
</evidence>
<keyword evidence="7 15" id="KW-0547">Nucleotide-binding</keyword>
<dbReference type="Proteomes" id="UP000199006">
    <property type="component" value="Unassembled WGS sequence"/>
</dbReference>
<sequence length="422" mass="45328">MNVLLIGSGGRENALAWKLSTSEKIDELYIAAGNPGTAQFGTNLDFAEDNRTALLEFALKEKIELTIVGPEAPLAAGIVDLFQAHGLQVFGPNQEAAQLESSKAFAKNLMQKYNIPTAEYASFTEVEPAIAYIKKMGAPIVVKASGLAAGKGVIVAQTETEAITAVETIMLTDRFGQAGNEIIIEEFLTGEEATILAFCDGKTIIPMLASQDHKAAFDGDQGPNTGGMGAYAPAPVVDQNIFNHFKQEVMVPTLQALQAENIDFKGVIYFGLMIKDEQIKVLEYNVRFGDPEAQVILPLLESDLVEIMEAVLSQKLAEIDIKWSKNKALCVVMSSGGYPAEYEKGKQITGIKAAAEDLLVFQAGTAIKDNELVTAGGRVLAVTALGATFDEVIKRAYQGVEKINFAGAQMRTDIGQKALTKQ</sequence>
<keyword evidence="8 14" id="KW-0658">Purine biosynthesis</keyword>
<evidence type="ECO:0000256" key="4">
    <source>
        <dbReference type="ARBA" id="ARBA00013255"/>
    </source>
</evidence>
<evidence type="ECO:0000256" key="10">
    <source>
        <dbReference type="ARBA" id="ARBA00023211"/>
    </source>
</evidence>
<dbReference type="InterPro" id="IPR020560">
    <property type="entry name" value="PRibGlycinamide_synth_C-dom"/>
</dbReference>
<dbReference type="InterPro" id="IPR000115">
    <property type="entry name" value="PRibGlycinamide_synth"/>
</dbReference>
<evidence type="ECO:0000256" key="9">
    <source>
        <dbReference type="ARBA" id="ARBA00022840"/>
    </source>
</evidence>
<evidence type="ECO:0000256" key="1">
    <source>
        <dbReference type="ARBA" id="ARBA00001936"/>
    </source>
</evidence>
<reference evidence="17 18" key="1">
    <citation type="submission" date="2016-10" db="EMBL/GenBank/DDBJ databases">
        <authorList>
            <person name="de Groot N.N."/>
        </authorList>
    </citation>
    <scope>NUCLEOTIDE SEQUENCE [LARGE SCALE GENOMIC DNA]</scope>
    <source>
        <strain evidence="17 18">ATCC 51327</strain>
    </source>
</reference>
<dbReference type="UniPathway" id="UPA00074">
    <property type="reaction ID" value="UER00125"/>
</dbReference>
<dbReference type="InterPro" id="IPR011761">
    <property type="entry name" value="ATP-grasp"/>
</dbReference>
<dbReference type="Pfam" id="PF01071">
    <property type="entry name" value="GARS_A"/>
    <property type="match status" value="1"/>
</dbReference>
<evidence type="ECO:0000259" key="16">
    <source>
        <dbReference type="PROSITE" id="PS50975"/>
    </source>
</evidence>
<keyword evidence="18" id="KW-1185">Reference proteome</keyword>
<dbReference type="RefSeq" id="WP_089862591.1">
    <property type="nucleotide sequence ID" value="NZ_FOTI01000053.1"/>
</dbReference>
<dbReference type="Gene3D" id="3.90.600.10">
    <property type="entry name" value="Phosphoribosylglycinamide synthetase, C-terminal domain"/>
    <property type="match status" value="1"/>
</dbReference>
<evidence type="ECO:0000256" key="2">
    <source>
        <dbReference type="ARBA" id="ARBA00001946"/>
    </source>
</evidence>
<evidence type="ECO:0000256" key="15">
    <source>
        <dbReference type="PROSITE-ProRule" id="PRU00409"/>
    </source>
</evidence>
<dbReference type="STRING" id="29563.SAMN02983006_02593"/>
<dbReference type="GO" id="GO:0004637">
    <property type="term" value="F:phosphoribosylamine-glycine ligase activity"/>
    <property type="evidence" value="ECO:0007669"/>
    <property type="project" value="UniProtKB-UniRule"/>
</dbReference>
<dbReference type="GO" id="GO:0006189">
    <property type="term" value="P:'de novo' IMP biosynthetic process"/>
    <property type="evidence" value="ECO:0007669"/>
    <property type="project" value="UniProtKB-UniRule"/>
</dbReference>
<evidence type="ECO:0000256" key="6">
    <source>
        <dbReference type="ARBA" id="ARBA00022723"/>
    </source>
</evidence>
<evidence type="ECO:0000313" key="17">
    <source>
        <dbReference type="EMBL" id="SFM02020.1"/>
    </source>
</evidence>
<dbReference type="SUPFAM" id="SSF51246">
    <property type="entry name" value="Rudiment single hybrid motif"/>
    <property type="match status" value="1"/>
</dbReference>
<dbReference type="Gene3D" id="3.40.50.20">
    <property type="match status" value="1"/>
</dbReference>
<keyword evidence="9 15" id="KW-0067">ATP-binding</keyword>
<comment type="cofactor">
    <cofactor evidence="1">
        <name>Mn(2+)</name>
        <dbReference type="ChEBI" id="CHEBI:29035"/>
    </cofactor>
</comment>
<keyword evidence="6" id="KW-0479">Metal-binding</keyword>
<dbReference type="EC" id="6.3.4.13" evidence="4 14"/>
<gene>
    <name evidence="14" type="primary">purD</name>
    <name evidence="17" type="ORF">SAMN02983006_02593</name>
</gene>
<dbReference type="SUPFAM" id="SSF52440">
    <property type="entry name" value="PreATP-grasp domain"/>
    <property type="match status" value="1"/>
</dbReference>
<dbReference type="SMART" id="SM01210">
    <property type="entry name" value="GARS_C"/>
    <property type="match status" value="1"/>
</dbReference>
<dbReference type="PANTHER" id="PTHR43472">
    <property type="entry name" value="PHOSPHORIBOSYLAMINE--GLYCINE LIGASE"/>
    <property type="match status" value="1"/>
</dbReference>
<dbReference type="InterPro" id="IPR016185">
    <property type="entry name" value="PreATP-grasp_dom_sf"/>
</dbReference>
<dbReference type="PROSITE" id="PS50975">
    <property type="entry name" value="ATP_GRASP"/>
    <property type="match status" value="1"/>
</dbReference>
<evidence type="ECO:0000313" key="18">
    <source>
        <dbReference type="Proteomes" id="UP000199006"/>
    </source>
</evidence>
<keyword evidence="5 14" id="KW-0436">Ligase</keyword>
<feature type="domain" description="ATP-grasp" evidence="16">
    <location>
        <begin position="107"/>
        <end position="313"/>
    </location>
</feature>
<dbReference type="FunFam" id="3.90.600.10:FF:000001">
    <property type="entry name" value="Trifunctional purine biosynthetic protein adenosine-3"/>
    <property type="match status" value="1"/>
</dbReference>
<dbReference type="SMART" id="SM01209">
    <property type="entry name" value="GARS_A"/>
    <property type="match status" value="1"/>
</dbReference>
<evidence type="ECO:0000256" key="11">
    <source>
        <dbReference type="ARBA" id="ARBA00038345"/>
    </source>
</evidence>
<evidence type="ECO:0000256" key="14">
    <source>
        <dbReference type="HAMAP-Rule" id="MF_00138"/>
    </source>
</evidence>
<dbReference type="PANTHER" id="PTHR43472:SF1">
    <property type="entry name" value="PHOSPHORIBOSYLAMINE--GLYCINE LIGASE, CHLOROPLASTIC"/>
    <property type="match status" value="1"/>
</dbReference>
<organism evidence="17 18">
    <name type="scientific">Halanaerobium salsuginis</name>
    <dbReference type="NCBI Taxonomy" id="29563"/>
    <lineage>
        <taxon>Bacteria</taxon>
        <taxon>Bacillati</taxon>
        <taxon>Bacillota</taxon>
        <taxon>Clostridia</taxon>
        <taxon>Halanaerobiales</taxon>
        <taxon>Halanaerobiaceae</taxon>
        <taxon>Halanaerobium</taxon>
    </lineage>
</organism>
<dbReference type="PROSITE" id="PS00184">
    <property type="entry name" value="GARS"/>
    <property type="match status" value="1"/>
</dbReference>